<dbReference type="EMBL" id="JAPZBO010000002">
    <property type="protein sequence ID" value="KAJ5323904.1"/>
    <property type="molecule type" value="Genomic_DNA"/>
</dbReference>
<dbReference type="OrthoDB" id="5425892at2759"/>
<feature type="region of interest" description="Disordered" evidence="1">
    <location>
        <begin position="1"/>
        <end position="84"/>
    </location>
</feature>
<evidence type="ECO:0000313" key="3">
    <source>
        <dbReference type="Proteomes" id="UP001147746"/>
    </source>
</evidence>
<gene>
    <name evidence="2" type="ORF">N7476_002504</name>
</gene>
<name>A0A9W9Q3Z2_9EURO</name>
<feature type="compositionally biased region" description="Basic and acidic residues" evidence="1">
    <location>
        <begin position="48"/>
        <end position="65"/>
    </location>
</feature>
<dbReference type="Proteomes" id="UP001147746">
    <property type="component" value="Unassembled WGS sequence"/>
</dbReference>
<dbReference type="AlphaFoldDB" id="A0A9W9Q3Z2"/>
<reference evidence="2" key="2">
    <citation type="journal article" date="2023" name="IMA Fungus">
        <title>Comparative genomic study of the Penicillium genus elucidates a diverse pangenome and 15 lateral gene transfer events.</title>
        <authorList>
            <person name="Petersen C."/>
            <person name="Sorensen T."/>
            <person name="Nielsen M.R."/>
            <person name="Sondergaard T.E."/>
            <person name="Sorensen J.L."/>
            <person name="Fitzpatrick D.A."/>
            <person name="Frisvad J.C."/>
            <person name="Nielsen K.L."/>
        </authorList>
    </citation>
    <scope>NUCLEOTIDE SEQUENCE</scope>
    <source>
        <strain evidence="2">IBT 21472</strain>
    </source>
</reference>
<comment type="caution">
    <text evidence="2">The sequence shown here is derived from an EMBL/GenBank/DDBJ whole genome shotgun (WGS) entry which is preliminary data.</text>
</comment>
<organism evidence="2 3">
    <name type="scientific">Penicillium atrosanguineum</name>
    <dbReference type="NCBI Taxonomy" id="1132637"/>
    <lineage>
        <taxon>Eukaryota</taxon>
        <taxon>Fungi</taxon>
        <taxon>Dikarya</taxon>
        <taxon>Ascomycota</taxon>
        <taxon>Pezizomycotina</taxon>
        <taxon>Eurotiomycetes</taxon>
        <taxon>Eurotiomycetidae</taxon>
        <taxon>Eurotiales</taxon>
        <taxon>Aspergillaceae</taxon>
        <taxon>Penicillium</taxon>
    </lineage>
</organism>
<evidence type="ECO:0000313" key="2">
    <source>
        <dbReference type="EMBL" id="KAJ5323904.1"/>
    </source>
</evidence>
<accession>A0A9W9Q3Z2</accession>
<protein>
    <submittedName>
        <fullName evidence="2">Uncharacterized protein</fullName>
    </submittedName>
</protein>
<reference evidence="2" key="1">
    <citation type="submission" date="2022-12" db="EMBL/GenBank/DDBJ databases">
        <authorList>
            <person name="Petersen C."/>
        </authorList>
    </citation>
    <scope>NUCLEOTIDE SEQUENCE</scope>
    <source>
        <strain evidence="2">IBT 21472</strain>
    </source>
</reference>
<feature type="compositionally biased region" description="Basic and acidic residues" evidence="1">
    <location>
        <begin position="25"/>
        <end position="39"/>
    </location>
</feature>
<evidence type="ECO:0000256" key="1">
    <source>
        <dbReference type="SAM" id="MobiDB-lite"/>
    </source>
</evidence>
<keyword evidence="3" id="KW-1185">Reference proteome</keyword>
<proteinExistence type="predicted"/>
<sequence>MQSTIHQGPFPDRSREQATPPFETVSHENHEPQDVKEETVSEQNWTPRVDRRQSWSHEDQKHQMQERLMQVEQGRESGFSEEGR</sequence>